<dbReference type="Proteomes" id="UP001079657">
    <property type="component" value="Unassembled WGS sequence"/>
</dbReference>
<gene>
    <name evidence="2" type="ORF">OXH55_08720</name>
</gene>
<organism evidence="2 3">
    <name type="scientific">Clostridium ganghwense</name>
    <dbReference type="NCBI Taxonomy" id="312089"/>
    <lineage>
        <taxon>Bacteria</taxon>
        <taxon>Bacillati</taxon>
        <taxon>Bacillota</taxon>
        <taxon>Clostridia</taxon>
        <taxon>Eubacteriales</taxon>
        <taxon>Clostridiaceae</taxon>
        <taxon>Clostridium</taxon>
    </lineage>
</organism>
<evidence type="ECO:0000256" key="1">
    <source>
        <dbReference type="SAM" id="Phobius"/>
    </source>
</evidence>
<keyword evidence="1" id="KW-0812">Transmembrane</keyword>
<sequence>MNKVQYYFYCFMVGIGFMLLSAIRDITHNTLFLSEFIPREFIRNIEYFFYNIGHLFIIIFGILIFIQIFTIKKDKNN</sequence>
<dbReference type="RefSeq" id="WP_268049527.1">
    <property type="nucleotide sequence ID" value="NZ_JAPQES010000002.1"/>
</dbReference>
<dbReference type="EMBL" id="JAPQES010000002">
    <property type="protein sequence ID" value="MCY6370712.1"/>
    <property type="molecule type" value="Genomic_DNA"/>
</dbReference>
<evidence type="ECO:0000313" key="3">
    <source>
        <dbReference type="Proteomes" id="UP001079657"/>
    </source>
</evidence>
<proteinExistence type="predicted"/>
<reference evidence="2" key="1">
    <citation type="submission" date="2022-12" db="EMBL/GenBank/DDBJ databases">
        <authorList>
            <person name="Wang J."/>
        </authorList>
    </citation>
    <scope>NUCLEOTIDE SEQUENCE</scope>
    <source>
        <strain evidence="2">HY-42-06</strain>
    </source>
</reference>
<comment type="caution">
    <text evidence="2">The sequence shown here is derived from an EMBL/GenBank/DDBJ whole genome shotgun (WGS) entry which is preliminary data.</text>
</comment>
<evidence type="ECO:0000313" key="2">
    <source>
        <dbReference type="EMBL" id="MCY6370712.1"/>
    </source>
</evidence>
<protein>
    <recommendedName>
        <fullName evidence="4">Transposase</fullName>
    </recommendedName>
</protein>
<feature type="transmembrane region" description="Helical" evidence="1">
    <location>
        <begin position="47"/>
        <end position="71"/>
    </location>
</feature>
<evidence type="ECO:0008006" key="4">
    <source>
        <dbReference type="Google" id="ProtNLM"/>
    </source>
</evidence>
<keyword evidence="3" id="KW-1185">Reference proteome</keyword>
<keyword evidence="1" id="KW-0472">Membrane</keyword>
<feature type="transmembrane region" description="Helical" evidence="1">
    <location>
        <begin position="6"/>
        <end position="26"/>
    </location>
</feature>
<name>A0ABT4CNT9_9CLOT</name>
<keyword evidence="1" id="KW-1133">Transmembrane helix</keyword>
<accession>A0ABT4CNT9</accession>